<evidence type="ECO:0000259" key="7">
    <source>
        <dbReference type="Pfam" id="PF04545"/>
    </source>
</evidence>
<dbReference type="Pfam" id="PF04542">
    <property type="entry name" value="Sigma70_r2"/>
    <property type="match status" value="1"/>
</dbReference>
<dbReference type="InterPro" id="IPR039425">
    <property type="entry name" value="RNA_pol_sigma-70-like"/>
</dbReference>
<dbReference type="GO" id="GO:0006352">
    <property type="term" value="P:DNA-templated transcription initiation"/>
    <property type="evidence" value="ECO:0007669"/>
    <property type="project" value="InterPro"/>
</dbReference>
<evidence type="ECO:0000259" key="6">
    <source>
        <dbReference type="Pfam" id="PF04542"/>
    </source>
</evidence>
<dbReference type="Gene3D" id="1.10.1740.10">
    <property type="match status" value="1"/>
</dbReference>
<protein>
    <submittedName>
        <fullName evidence="8">Sigma-70 family RNA polymerase sigma factor</fullName>
    </submittedName>
</protein>
<reference evidence="8" key="1">
    <citation type="submission" date="2022-06" db="EMBL/GenBank/DDBJ databases">
        <authorList>
            <person name="Sun Q."/>
        </authorList>
    </citation>
    <scope>NUCLEOTIDE SEQUENCE</scope>
    <source>
        <strain evidence="8">S101</strain>
    </source>
</reference>
<dbReference type="InterPro" id="IPR007630">
    <property type="entry name" value="RNA_pol_sigma70_r4"/>
</dbReference>
<dbReference type="GO" id="GO:0016987">
    <property type="term" value="F:sigma factor activity"/>
    <property type="evidence" value="ECO:0007669"/>
    <property type="project" value="UniProtKB-KW"/>
</dbReference>
<organism evidence="8 9">
    <name type="scientific">Ciceribacter sichuanensis</name>
    <dbReference type="NCBI Taxonomy" id="2949647"/>
    <lineage>
        <taxon>Bacteria</taxon>
        <taxon>Pseudomonadati</taxon>
        <taxon>Pseudomonadota</taxon>
        <taxon>Alphaproteobacteria</taxon>
        <taxon>Hyphomicrobiales</taxon>
        <taxon>Rhizobiaceae</taxon>
        <taxon>Ciceribacter</taxon>
    </lineage>
</organism>
<dbReference type="NCBIfam" id="TIGR02937">
    <property type="entry name" value="sigma70-ECF"/>
    <property type="match status" value="1"/>
</dbReference>
<evidence type="ECO:0000256" key="2">
    <source>
        <dbReference type="ARBA" id="ARBA00023015"/>
    </source>
</evidence>
<keyword evidence="4" id="KW-0238">DNA-binding</keyword>
<evidence type="ECO:0000256" key="1">
    <source>
        <dbReference type="ARBA" id="ARBA00010641"/>
    </source>
</evidence>
<evidence type="ECO:0000313" key="8">
    <source>
        <dbReference type="EMBL" id="MCO5959624.1"/>
    </source>
</evidence>
<sequence>MSGVARVRISEAVIDETPEEWARLLDAVASRGDVAAFEILFRHFGPRVKTYMLRQTKNLHMAEELMQETMVTVWRKAALYDPARGNVSAWIFTIARNLFISACRKQNRPEFDPNDPAFVPATTEPADVGLASRQDAETLHAALLDLPSEQRELVQRSFFGDVPHSTLAQEFGLPLGTVKSRIRMAIAKLRKSMEDRR</sequence>
<keyword evidence="3" id="KW-0731">Sigma factor</keyword>
<keyword evidence="5" id="KW-0804">Transcription</keyword>
<evidence type="ECO:0000256" key="4">
    <source>
        <dbReference type="ARBA" id="ARBA00023125"/>
    </source>
</evidence>
<dbReference type="Gene3D" id="1.10.10.10">
    <property type="entry name" value="Winged helix-like DNA-binding domain superfamily/Winged helix DNA-binding domain"/>
    <property type="match status" value="1"/>
</dbReference>
<dbReference type="InterPro" id="IPR007627">
    <property type="entry name" value="RNA_pol_sigma70_r2"/>
</dbReference>
<name>A0AAJ1C0M3_9HYPH</name>
<dbReference type="PANTHER" id="PTHR43133">
    <property type="entry name" value="RNA POLYMERASE ECF-TYPE SIGMA FACTO"/>
    <property type="match status" value="1"/>
</dbReference>
<dbReference type="AlphaFoldDB" id="A0AAJ1C0M3"/>
<evidence type="ECO:0000256" key="3">
    <source>
        <dbReference type="ARBA" id="ARBA00023082"/>
    </source>
</evidence>
<dbReference type="SUPFAM" id="SSF88946">
    <property type="entry name" value="Sigma2 domain of RNA polymerase sigma factors"/>
    <property type="match status" value="1"/>
</dbReference>
<comment type="caution">
    <text evidence="8">The sequence shown here is derived from an EMBL/GenBank/DDBJ whole genome shotgun (WGS) entry which is preliminary data.</text>
</comment>
<dbReference type="PANTHER" id="PTHR43133:SF62">
    <property type="entry name" value="RNA POLYMERASE SIGMA FACTOR SIGZ"/>
    <property type="match status" value="1"/>
</dbReference>
<dbReference type="EMBL" id="JAMXLX010000010">
    <property type="protein sequence ID" value="MCO5959624.1"/>
    <property type="molecule type" value="Genomic_DNA"/>
</dbReference>
<evidence type="ECO:0000256" key="5">
    <source>
        <dbReference type="ARBA" id="ARBA00023163"/>
    </source>
</evidence>
<dbReference type="InterPro" id="IPR036388">
    <property type="entry name" value="WH-like_DNA-bd_sf"/>
</dbReference>
<feature type="domain" description="RNA polymerase sigma-70 region 2" evidence="6">
    <location>
        <begin position="40"/>
        <end position="108"/>
    </location>
</feature>
<dbReference type="InterPro" id="IPR013324">
    <property type="entry name" value="RNA_pol_sigma_r3/r4-like"/>
</dbReference>
<proteinExistence type="inferred from homology"/>
<dbReference type="SUPFAM" id="SSF88659">
    <property type="entry name" value="Sigma3 and sigma4 domains of RNA polymerase sigma factors"/>
    <property type="match status" value="1"/>
</dbReference>
<dbReference type="InterPro" id="IPR013325">
    <property type="entry name" value="RNA_pol_sigma_r2"/>
</dbReference>
<dbReference type="Pfam" id="PF04545">
    <property type="entry name" value="Sigma70_r4"/>
    <property type="match status" value="1"/>
</dbReference>
<dbReference type="CDD" id="cd06171">
    <property type="entry name" value="Sigma70_r4"/>
    <property type="match status" value="1"/>
</dbReference>
<evidence type="ECO:0000313" key="9">
    <source>
        <dbReference type="Proteomes" id="UP001155380"/>
    </source>
</evidence>
<feature type="domain" description="RNA polymerase sigma-70 region 4" evidence="7">
    <location>
        <begin position="142"/>
        <end position="191"/>
    </location>
</feature>
<dbReference type="InterPro" id="IPR014284">
    <property type="entry name" value="RNA_pol_sigma-70_dom"/>
</dbReference>
<comment type="similarity">
    <text evidence="1">Belongs to the sigma-70 factor family. ECF subfamily.</text>
</comment>
<dbReference type="GO" id="GO:0003677">
    <property type="term" value="F:DNA binding"/>
    <property type="evidence" value="ECO:0007669"/>
    <property type="project" value="UniProtKB-KW"/>
</dbReference>
<gene>
    <name evidence="8" type="ORF">NBH21_22880</name>
</gene>
<accession>A0AAJ1C0M3</accession>
<keyword evidence="2" id="KW-0805">Transcription regulation</keyword>
<dbReference type="Proteomes" id="UP001155380">
    <property type="component" value="Unassembled WGS sequence"/>
</dbReference>